<keyword evidence="3" id="KW-1185">Reference proteome</keyword>
<accession>A0A9C6T9U3</accession>
<dbReference type="InterPro" id="IPR043128">
    <property type="entry name" value="Rev_trsase/Diguanyl_cyclase"/>
</dbReference>
<dbReference type="SUPFAM" id="SSF56672">
    <property type="entry name" value="DNA/RNA polymerases"/>
    <property type="match status" value="1"/>
</dbReference>
<evidence type="ECO:0000256" key="1">
    <source>
        <dbReference type="SAM" id="MobiDB-lite"/>
    </source>
</evidence>
<dbReference type="Proteomes" id="UP000515211">
    <property type="component" value="Chromosome 9"/>
</dbReference>
<feature type="domain" description="Retrotransposon gag" evidence="2">
    <location>
        <begin position="4"/>
        <end position="44"/>
    </location>
</feature>
<reference evidence="3" key="1">
    <citation type="journal article" date="2016" name="Nat. Genet.">
        <title>The genome sequences of Arachis duranensis and Arachis ipaensis, the diploid ancestors of cultivated peanut.</title>
        <authorList>
            <person name="Bertioli D.J."/>
            <person name="Cannon S.B."/>
            <person name="Froenicke L."/>
            <person name="Huang G."/>
            <person name="Farmer A.D."/>
            <person name="Cannon E.K."/>
            <person name="Liu X."/>
            <person name="Gao D."/>
            <person name="Clevenger J."/>
            <person name="Dash S."/>
            <person name="Ren L."/>
            <person name="Moretzsohn M.C."/>
            <person name="Shirasawa K."/>
            <person name="Huang W."/>
            <person name="Vidigal B."/>
            <person name="Abernathy B."/>
            <person name="Chu Y."/>
            <person name="Niederhuth C.E."/>
            <person name="Umale P."/>
            <person name="Araujo A.C."/>
            <person name="Kozik A."/>
            <person name="Kim K.D."/>
            <person name="Burow M.D."/>
            <person name="Varshney R.K."/>
            <person name="Wang X."/>
            <person name="Zhang X."/>
            <person name="Barkley N."/>
            <person name="Guimaraes P.M."/>
            <person name="Isobe S."/>
            <person name="Guo B."/>
            <person name="Liao B."/>
            <person name="Stalker H.T."/>
            <person name="Schmitz R.J."/>
            <person name="Scheffler B.E."/>
            <person name="Leal-Bertioli S.C."/>
            <person name="Xun X."/>
            <person name="Jackson S.A."/>
            <person name="Michelmore R."/>
            <person name="Ozias-Akins P."/>
        </authorList>
    </citation>
    <scope>NUCLEOTIDE SEQUENCE [LARGE SCALE GENOMIC DNA]</scope>
    <source>
        <strain evidence="3">cv. V14167</strain>
    </source>
</reference>
<dbReference type="InterPro" id="IPR043502">
    <property type="entry name" value="DNA/RNA_pol_sf"/>
</dbReference>
<sequence>MIIQGESETLYEYWERFNNLLDVCPHHMIDKLVLISYFTQGMKPQDKTTLDGASNGSLKKYKTTEEAWQLIADLAESAQNHKHNRNNHPKVVAEVSSGNENNALTQSICEMTNLLKEIHLGQQQSQPLSPQHSQQLVPQRVCGICTDYNNYTDECPQLQHEDNTVAAIHNFYDCPNQGYYQQGGNYNQGGNFNQALVSQIGSLNNSNNQPSSSSGIPSQPLSNPKGGINAITLRSRTTLQERNLEDPSQLEYASAEDMLEVEDVEKEDEVQDTVEEECDIIDETVVTVHQEAVEEIHMEQGPCVGNPSEYNEDIMPSSLAPDDPVPNPAKVNVISSLPYPSSVREVRSFRGHAGFYRRFIKDFSKYLK</sequence>
<dbReference type="PANTHER" id="PTHR33223">
    <property type="entry name" value="CCHC-TYPE DOMAIN-CONTAINING PROTEIN"/>
    <property type="match status" value="1"/>
</dbReference>
<feature type="region of interest" description="Disordered" evidence="1">
    <location>
        <begin position="202"/>
        <end position="228"/>
    </location>
</feature>
<feature type="compositionally biased region" description="Low complexity" evidence="1">
    <location>
        <begin position="202"/>
        <end position="223"/>
    </location>
</feature>
<dbReference type="PANTHER" id="PTHR33223:SF6">
    <property type="entry name" value="CCHC-TYPE DOMAIN-CONTAINING PROTEIN"/>
    <property type="match status" value="1"/>
</dbReference>
<dbReference type="KEGG" id="adu:127741556"/>
<name>A0A9C6T9U3_ARADU</name>
<dbReference type="Pfam" id="PF03732">
    <property type="entry name" value="Retrotrans_gag"/>
    <property type="match status" value="1"/>
</dbReference>
<proteinExistence type="predicted"/>
<reference evidence="4" key="2">
    <citation type="submission" date="2025-08" db="UniProtKB">
        <authorList>
            <consortium name="RefSeq"/>
        </authorList>
    </citation>
    <scope>IDENTIFICATION</scope>
    <source>
        <tissue evidence="4">Whole plant</tissue>
    </source>
</reference>
<dbReference type="InterPro" id="IPR005162">
    <property type="entry name" value="Retrotrans_gag_dom"/>
</dbReference>
<evidence type="ECO:0000313" key="3">
    <source>
        <dbReference type="Proteomes" id="UP000515211"/>
    </source>
</evidence>
<gene>
    <name evidence="4" type="primary">LOC127741556</name>
</gene>
<dbReference type="Gene3D" id="3.30.70.270">
    <property type="match status" value="1"/>
</dbReference>
<dbReference type="RefSeq" id="XP_052110242.1">
    <property type="nucleotide sequence ID" value="XM_052254282.1"/>
</dbReference>
<protein>
    <submittedName>
        <fullName evidence="4">Uncharacterized protein LOC127741556</fullName>
    </submittedName>
</protein>
<evidence type="ECO:0000313" key="4">
    <source>
        <dbReference type="RefSeq" id="XP_052110242.1"/>
    </source>
</evidence>
<organism evidence="3 4">
    <name type="scientific">Arachis duranensis</name>
    <name type="common">Wild peanut</name>
    <dbReference type="NCBI Taxonomy" id="130453"/>
    <lineage>
        <taxon>Eukaryota</taxon>
        <taxon>Viridiplantae</taxon>
        <taxon>Streptophyta</taxon>
        <taxon>Embryophyta</taxon>
        <taxon>Tracheophyta</taxon>
        <taxon>Spermatophyta</taxon>
        <taxon>Magnoliopsida</taxon>
        <taxon>eudicotyledons</taxon>
        <taxon>Gunneridae</taxon>
        <taxon>Pentapetalae</taxon>
        <taxon>rosids</taxon>
        <taxon>fabids</taxon>
        <taxon>Fabales</taxon>
        <taxon>Fabaceae</taxon>
        <taxon>Papilionoideae</taxon>
        <taxon>50 kb inversion clade</taxon>
        <taxon>dalbergioids sensu lato</taxon>
        <taxon>Dalbergieae</taxon>
        <taxon>Pterocarpus clade</taxon>
        <taxon>Arachis</taxon>
    </lineage>
</organism>
<dbReference type="AlphaFoldDB" id="A0A9C6T9U3"/>
<evidence type="ECO:0000259" key="2">
    <source>
        <dbReference type="Pfam" id="PF03732"/>
    </source>
</evidence>
<dbReference type="GeneID" id="127741556"/>